<dbReference type="EC" id="1.1.1.2" evidence="9"/>
<comment type="subunit">
    <text evidence="3">Homodimer.</text>
</comment>
<keyword evidence="4" id="KW-0597">Phosphoprotein</keyword>
<dbReference type="InterPro" id="IPR013149">
    <property type="entry name" value="ADH-like_C"/>
</dbReference>
<evidence type="ECO:0000256" key="2">
    <source>
        <dbReference type="ARBA" id="ARBA00008072"/>
    </source>
</evidence>
<evidence type="ECO:0000256" key="1">
    <source>
        <dbReference type="ARBA" id="ARBA00001947"/>
    </source>
</evidence>
<dbReference type="InterPro" id="IPR002328">
    <property type="entry name" value="ADH_Zn_CS"/>
</dbReference>
<dbReference type="GO" id="GO:0006066">
    <property type="term" value="P:alcohol metabolic process"/>
    <property type="evidence" value="ECO:0007669"/>
    <property type="project" value="UniProtKB-ARBA"/>
</dbReference>
<comment type="catalytic activity">
    <reaction evidence="10">
        <text>a primary alcohol + NADP(+) = an aldehyde + NADPH + H(+)</text>
        <dbReference type="Rhea" id="RHEA:15937"/>
        <dbReference type="ChEBI" id="CHEBI:15378"/>
        <dbReference type="ChEBI" id="CHEBI:15734"/>
        <dbReference type="ChEBI" id="CHEBI:17478"/>
        <dbReference type="ChEBI" id="CHEBI:57783"/>
        <dbReference type="ChEBI" id="CHEBI:58349"/>
        <dbReference type="EC" id="1.1.1.2"/>
    </reaction>
    <physiologicalReaction direction="left-to-right" evidence="10">
        <dbReference type="Rhea" id="RHEA:15938"/>
    </physiologicalReaction>
    <physiologicalReaction direction="right-to-left" evidence="10">
        <dbReference type="Rhea" id="RHEA:15939"/>
    </physiologicalReaction>
</comment>
<keyword evidence="8" id="KW-0560">Oxidoreductase</keyword>
<evidence type="ECO:0000256" key="6">
    <source>
        <dbReference type="ARBA" id="ARBA00022833"/>
    </source>
</evidence>
<organism evidence="13 14">
    <name type="scientific">Saccharomycopsis crataegensis</name>
    <dbReference type="NCBI Taxonomy" id="43959"/>
    <lineage>
        <taxon>Eukaryota</taxon>
        <taxon>Fungi</taxon>
        <taxon>Dikarya</taxon>
        <taxon>Ascomycota</taxon>
        <taxon>Saccharomycotina</taxon>
        <taxon>Saccharomycetes</taxon>
        <taxon>Saccharomycopsidaceae</taxon>
        <taxon>Saccharomycopsis</taxon>
    </lineage>
</organism>
<dbReference type="InterPro" id="IPR020843">
    <property type="entry name" value="ER"/>
</dbReference>
<evidence type="ECO:0000256" key="8">
    <source>
        <dbReference type="ARBA" id="ARBA00023002"/>
    </source>
</evidence>
<dbReference type="GO" id="GO:0008270">
    <property type="term" value="F:zinc ion binding"/>
    <property type="evidence" value="ECO:0007669"/>
    <property type="project" value="InterPro"/>
</dbReference>
<protein>
    <recommendedName>
        <fullName evidence="9">alcohol dehydrogenase (NADP(+))</fullName>
        <ecNumber evidence="9">1.1.1.2</ecNumber>
    </recommendedName>
</protein>
<dbReference type="EMBL" id="BTFZ01000012">
    <property type="protein sequence ID" value="GMM37564.1"/>
    <property type="molecule type" value="Genomic_DNA"/>
</dbReference>
<dbReference type="GO" id="GO:0008106">
    <property type="term" value="F:alcohol dehydrogenase (NADP+) activity"/>
    <property type="evidence" value="ECO:0007669"/>
    <property type="project" value="UniProtKB-EC"/>
</dbReference>
<dbReference type="PROSITE" id="PS00059">
    <property type="entry name" value="ADH_ZINC"/>
    <property type="match status" value="1"/>
</dbReference>
<evidence type="ECO:0000256" key="11">
    <source>
        <dbReference type="RuleBase" id="RU361277"/>
    </source>
</evidence>
<dbReference type="PANTHER" id="PTHR42683">
    <property type="entry name" value="ALDEHYDE REDUCTASE"/>
    <property type="match status" value="1"/>
</dbReference>
<evidence type="ECO:0000313" key="13">
    <source>
        <dbReference type="EMBL" id="GMM37564.1"/>
    </source>
</evidence>
<evidence type="ECO:0000256" key="10">
    <source>
        <dbReference type="ARBA" id="ARBA00050997"/>
    </source>
</evidence>
<keyword evidence="14" id="KW-1185">Reference proteome</keyword>
<dbReference type="CDD" id="cd05283">
    <property type="entry name" value="CAD1"/>
    <property type="match status" value="1"/>
</dbReference>
<evidence type="ECO:0000256" key="7">
    <source>
        <dbReference type="ARBA" id="ARBA00022857"/>
    </source>
</evidence>
<dbReference type="InterPro" id="IPR011032">
    <property type="entry name" value="GroES-like_sf"/>
</dbReference>
<evidence type="ECO:0000256" key="4">
    <source>
        <dbReference type="ARBA" id="ARBA00022553"/>
    </source>
</evidence>
<keyword evidence="6 11" id="KW-0862">Zinc</keyword>
<dbReference type="Pfam" id="PF00107">
    <property type="entry name" value="ADH_zinc_N"/>
    <property type="match status" value="1"/>
</dbReference>
<dbReference type="Gene3D" id="3.90.180.10">
    <property type="entry name" value="Medium-chain alcohol dehydrogenases, catalytic domain"/>
    <property type="match status" value="1"/>
</dbReference>
<feature type="domain" description="Enoyl reductase (ER)" evidence="12">
    <location>
        <begin position="11"/>
        <end position="357"/>
    </location>
</feature>
<evidence type="ECO:0000313" key="14">
    <source>
        <dbReference type="Proteomes" id="UP001360560"/>
    </source>
</evidence>
<gene>
    <name evidence="13" type="ORF">DASC09_048890</name>
</gene>
<comment type="cofactor">
    <cofactor evidence="1 11">
        <name>Zn(2+)</name>
        <dbReference type="ChEBI" id="CHEBI:29105"/>
    </cofactor>
</comment>
<dbReference type="AlphaFoldDB" id="A0AAV5QS31"/>
<dbReference type="SUPFAM" id="SSF51735">
    <property type="entry name" value="NAD(P)-binding Rossmann-fold domains"/>
    <property type="match status" value="1"/>
</dbReference>
<proteinExistence type="inferred from homology"/>
<comment type="caution">
    <text evidence="13">The sequence shown here is derived from an EMBL/GenBank/DDBJ whole genome shotgun (WGS) entry which is preliminary data.</text>
</comment>
<dbReference type="Proteomes" id="UP001360560">
    <property type="component" value="Unassembled WGS sequence"/>
</dbReference>
<evidence type="ECO:0000256" key="3">
    <source>
        <dbReference type="ARBA" id="ARBA00011738"/>
    </source>
</evidence>
<name>A0AAV5QS31_9ASCO</name>
<dbReference type="SMART" id="SM00829">
    <property type="entry name" value="PKS_ER"/>
    <property type="match status" value="1"/>
</dbReference>
<dbReference type="Gene3D" id="3.40.50.720">
    <property type="entry name" value="NAD(P)-binding Rossmann-like Domain"/>
    <property type="match status" value="1"/>
</dbReference>
<dbReference type="RefSeq" id="XP_064854560.1">
    <property type="nucleotide sequence ID" value="XM_064998488.1"/>
</dbReference>
<dbReference type="FunFam" id="3.40.50.720:FF:000158">
    <property type="entry name" value="Zinc-binding alcohol dehydrogenase"/>
    <property type="match status" value="1"/>
</dbReference>
<dbReference type="InterPro" id="IPR013154">
    <property type="entry name" value="ADH-like_N"/>
</dbReference>
<keyword evidence="7" id="KW-0521">NADP</keyword>
<dbReference type="InterPro" id="IPR047109">
    <property type="entry name" value="CAD-like"/>
</dbReference>
<comment type="similarity">
    <text evidence="2 11">Belongs to the zinc-containing alcohol dehydrogenase family.</text>
</comment>
<sequence>MVYPKTFQGFAITDLSKWTETELIEYEPKVFDDYDVDIKIDACGICGSDVHTASSGWNTPALPLVVGHEVVGKVVAVGPKVTEFKVGDRVGCGAQVWACLKKTCPACSTDNEVYCPHWVDTYNCTYPPESGKSAGGKAMGGYASHIRVHEYFTFHIPESLKNEDVAPMLCAGITTYSPLVRNGAGPGVKVGCVSIGGLGHFAIMWAKALGAEVYVFSRGEKKREDAFKLGADHYIATGEKGWNEPIKMKLDFIVSSANSSEGFDLGSYLSCLKVGGKFISVGLPEKPFNVGPGSFIANASSLSSSHLGSRPEMKEMLKLAAEKGIKAWNEPIAISAAGVKEGLEKCHHNNVKYRVVLNEFDKAFD</sequence>
<dbReference type="Pfam" id="PF08240">
    <property type="entry name" value="ADH_N"/>
    <property type="match status" value="1"/>
</dbReference>
<accession>A0AAV5QS31</accession>
<evidence type="ECO:0000259" key="12">
    <source>
        <dbReference type="SMART" id="SM00829"/>
    </source>
</evidence>
<dbReference type="GeneID" id="90075539"/>
<dbReference type="SUPFAM" id="SSF50129">
    <property type="entry name" value="GroES-like"/>
    <property type="match status" value="1"/>
</dbReference>
<reference evidence="13 14" key="1">
    <citation type="journal article" date="2023" name="Elife">
        <title>Identification of key yeast species and microbe-microbe interactions impacting larval growth of Drosophila in the wild.</title>
        <authorList>
            <person name="Mure A."/>
            <person name="Sugiura Y."/>
            <person name="Maeda R."/>
            <person name="Honda K."/>
            <person name="Sakurai N."/>
            <person name="Takahashi Y."/>
            <person name="Watada M."/>
            <person name="Katoh T."/>
            <person name="Gotoh A."/>
            <person name="Gotoh Y."/>
            <person name="Taniguchi I."/>
            <person name="Nakamura K."/>
            <person name="Hayashi T."/>
            <person name="Katayama T."/>
            <person name="Uemura T."/>
            <person name="Hattori Y."/>
        </authorList>
    </citation>
    <scope>NUCLEOTIDE SEQUENCE [LARGE SCALE GENOMIC DNA]</scope>
    <source>
        <strain evidence="13 14">SC-9</strain>
    </source>
</reference>
<keyword evidence="5 11" id="KW-0479">Metal-binding</keyword>
<dbReference type="InterPro" id="IPR036291">
    <property type="entry name" value="NAD(P)-bd_dom_sf"/>
</dbReference>
<evidence type="ECO:0000256" key="5">
    <source>
        <dbReference type="ARBA" id="ARBA00022723"/>
    </source>
</evidence>
<evidence type="ECO:0000256" key="9">
    <source>
        <dbReference type="ARBA" id="ARBA00024074"/>
    </source>
</evidence>